<proteinExistence type="predicted"/>
<sequence length="110" mass="12622">MPKVGKYLKEFDLKKGLSMSGYTLSDIHVGHVSIKRYKKYQYPSILTWKKIDSSATSQKLLNSLSDYLGKNMTIYTFHGNPYSCDFGQLEINHEDDMFVIIEATGECDRV</sequence>
<organism evidence="1">
    <name type="scientific">Pithovirus LCPAC401</name>
    <dbReference type="NCBI Taxonomy" id="2506595"/>
    <lineage>
        <taxon>Viruses</taxon>
        <taxon>Pithoviruses</taxon>
    </lineage>
</organism>
<reference evidence="1" key="1">
    <citation type="journal article" date="2019" name="MBio">
        <title>Virus Genomes from Deep Sea Sediments Expand the Ocean Megavirome and Support Independent Origins of Viral Gigantism.</title>
        <authorList>
            <person name="Backstrom D."/>
            <person name="Yutin N."/>
            <person name="Jorgensen S.L."/>
            <person name="Dharamshi J."/>
            <person name="Homa F."/>
            <person name="Zaremba-Niedwiedzka K."/>
            <person name="Spang A."/>
            <person name="Wolf Y.I."/>
            <person name="Koonin E.V."/>
            <person name="Ettema T.J."/>
        </authorList>
    </citation>
    <scope>NUCLEOTIDE SEQUENCE</scope>
</reference>
<protein>
    <submittedName>
        <fullName evidence="1">Uncharacterized protein</fullName>
    </submittedName>
</protein>
<dbReference type="EMBL" id="MK500578">
    <property type="protein sequence ID" value="QBK92510.1"/>
    <property type="molecule type" value="Genomic_DNA"/>
</dbReference>
<name>A0A481ZBH9_9VIRU</name>
<evidence type="ECO:0000313" key="1">
    <source>
        <dbReference type="EMBL" id="QBK92510.1"/>
    </source>
</evidence>
<gene>
    <name evidence="1" type="ORF">LCPAC401_01480</name>
</gene>
<accession>A0A481ZBH9</accession>